<reference evidence="1 2" key="1">
    <citation type="submission" date="2020-10" db="EMBL/GenBank/DDBJ databases">
        <title>Connecting structure to function with the recovery of over 1000 high-quality activated sludge metagenome-assembled genomes encoding full-length rRNA genes using long-read sequencing.</title>
        <authorList>
            <person name="Singleton C.M."/>
            <person name="Petriglieri F."/>
            <person name="Kristensen J.M."/>
            <person name="Kirkegaard R.H."/>
            <person name="Michaelsen T.Y."/>
            <person name="Andersen M.H."/>
            <person name="Karst S.M."/>
            <person name="Dueholm M.S."/>
            <person name="Nielsen P.H."/>
            <person name="Albertsen M."/>
        </authorList>
    </citation>
    <scope>NUCLEOTIDE SEQUENCE [LARGE SCALE GENOMIC DNA]</scope>
    <source>
        <strain evidence="1">Ega_18-Q3-R5-49_MAXAC.001</strain>
    </source>
</reference>
<accession>A0A935IPG9</accession>
<sequence>MTWASAVTDPLRVVDYRAEAVSVSGQSLGDVPVDGVRIDYDGDRTEAWSAAFALSDPSMVPLTSADTLDGRSSTRLRVWWRVLDDGTWSEIPVGTFCVTDPRIKDSGSLSITVDGLDPLAVARRGGYGASVISVGGMTVSDALATLFAAVAPGFPVSIEPSTATLPAVFDLWDRDPADDWREIAAAGGMVVRTDRWGVITAARQPTPETVAADWQEGPSCPVTDLDVEIRTSSIPRRVIVVSSSPDVSPPVVGVWDNPDADSQALTYEMRIQSSTVTTAAAATSLAALSGQRWSKPQSSVSVTVPARPDLAYGDLVLLRRAQAAVSGPYRVAGWTLTLAGRDRAPEPMSVRMMARQW</sequence>
<proteinExistence type="predicted"/>
<name>A0A935IPG9_9MICO</name>
<dbReference type="Proteomes" id="UP000726105">
    <property type="component" value="Unassembled WGS sequence"/>
</dbReference>
<organism evidence="1 2">
    <name type="scientific">Candidatus Phosphoribacter hodrii</name>
    <dbReference type="NCBI Taxonomy" id="2953743"/>
    <lineage>
        <taxon>Bacteria</taxon>
        <taxon>Bacillati</taxon>
        <taxon>Actinomycetota</taxon>
        <taxon>Actinomycetes</taxon>
        <taxon>Micrococcales</taxon>
        <taxon>Dermatophilaceae</taxon>
        <taxon>Candidatus Phosphoribacter</taxon>
    </lineage>
</organism>
<dbReference type="AlphaFoldDB" id="A0A935IPG9"/>
<evidence type="ECO:0000313" key="1">
    <source>
        <dbReference type="EMBL" id="MBK7274955.1"/>
    </source>
</evidence>
<protein>
    <submittedName>
        <fullName evidence="1">Uncharacterized protein</fullName>
    </submittedName>
</protein>
<evidence type="ECO:0000313" key="2">
    <source>
        <dbReference type="Proteomes" id="UP000726105"/>
    </source>
</evidence>
<gene>
    <name evidence="1" type="ORF">IPI13_18060</name>
</gene>
<dbReference type="EMBL" id="JADJIB010000020">
    <property type="protein sequence ID" value="MBK7274955.1"/>
    <property type="molecule type" value="Genomic_DNA"/>
</dbReference>
<comment type="caution">
    <text evidence="1">The sequence shown here is derived from an EMBL/GenBank/DDBJ whole genome shotgun (WGS) entry which is preliminary data.</text>
</comment>